<feature type="compositionally biased region" description="Low complexity" evidence="3">
    <location>
        <begin position="350"/>
        <end position="371"/>
    </location>
</feature>
<dbReference type="RefSeq" id="XP_022244141.1">
    <property type="nucleotide sequence ID" value="XM_022388433.1"/>
</dbReference>
<feature type="region of interest" description="Disordered" evidence="3">
    <location>
        <begin position="187"/>
        <end position="220"/>
    </location>
</feature>
<gene>
    <name evidence="6 7" type="primary">LOC106461461</name>
</gene>
<feature type="compositionally biased region" description="Polar residues" evidence="3">
    <location>
        <begin position="399"/>
        <end position="413"/>
    </location>
</feature>
<feature type="region of interest" description="Disordered" evidence="3">
    <location>
        <begin position="622"/>
        <end position="644"/>
    </location>
</feature>
<feature type="compositionally biased region" description="Polar residues" evidence="3">
    <location>
        <begin position="297"/>
        <end position="306"/>
    </location>
</feature>
<dbReference type="PANTHER" id="PTHR12902:SF1">
    <property type="entry name" value="WISKOTT-ALDRICH SYNDROME PROTEIN FAMILY MEMBER"/>
    <property type="match status" value="1"/>
</dbReference>
<dbReference type="Pfam" id="PF02205">
    <property type="entry name" value="WH2"/>
    <property type="match status" value="1"/>
</dbReference>
<proteinExistence type="inferred from homology"/>
<dbReference type="PANTHER" id="PTHR12902">
    <property type="entry name" value="WASP-1"/>
    <property type="match status" value="1"/>
</dbReference>
<reference evidence="6 7" key="1">
    <citation type="submission" date="2025-05" db="UniProtKB">
        <authorList>
            <consortium name="RefSeq"/>
        </authorList>
    </citation>
    <scope>IDENTIFICATION</scope>
    <source>
        <tissue evidence="6 7">Muscle</tissue>
    </source>
</reference>
<feature type="compositionally biased region" description="Low complexity" evidence="3">
    <location>
        <begin position="544"/>
        <end position="558"/>
    </location>
</feature>
<comment type="subcellular location">
    <subcellularLocation>
        <location evidence="2">Cytoplasm</location>
        <location evidence="2">Cytoskeleton</location>
    </subcellularLocation>
</comment>
<protein>
    <recommendedName>
        <fullName evidence="2">Wiskott-Aldrich syndrome protein family member</fullName>
        <shortName evidence="2">WASP family protein member</shortName>
    </recommendedName>
</protein>
<dbReference type="Proteomes" id="UP000694941">
    <property type="component" value="Unplaced"/>
</dbReference>
<comment type="function">
    <text evidence="2">Downstream effector molecule involved in the transmission of signals from tyrosine kinase receptors and small GTPases to the actin cytoskeleton. Promotes formation of actin filaments. Part of the WAVE complex that regulates lamellipodia formation. The WAVE complex regulates actin filament reorganization via its interaction with the Arp2/3 complex.</text>
</comment>
<dbReference type="InterPro" id="IPR003124">
    <property type="entry name" value="WH2_dom"/>
</dbReference>
<evidence type="ECO:0000256" key="3">
    <source>
        <dbReference type="SAM" id="MobiDB-lite"/>
    </source>
</evidence>
<feature type="domain" description="WH2" evidence="4">
    <location>
        <begin position="576"/>
        <end position="593"/>
    </location>
</feature>
<dbReference type="GeneID" id="106461461"/>
<dbReference type="Gene3D" id="1.20.5.340">
    <property type="match status" value="1"/>
</dbReference>
<feature type="compositionally biased region" description="Polar residues" evidence="3">
    <location>
        <begin position="421"/>
        <end position="437"/>
    </location>
</feature>
<feature type="region of interest" description="Disordered" evidence="3">
    <location>
        <begin position="544"/>
        <end position="572"/>
    </location>
</feature>
<feature type="region of interest" description="Disordered" evidence="3">
    <location>
        <begin position="277"/>
        <end position="524"/>
    </location>
</feature>
<dbReference type="Gene3D" id="6.10.280.150">
    <property type="match status" value="2"/>
</dbReference>
<keyword evidence="2" id="KW-0206">Cytoskeleton</keyword>
<keyword evidence="2" id="KW-0009">Actin-binding</keyword>
<keyword evidence="2" id="KW-0963">Cytoplasm</keyword>
<feature type="compositionally biased region" description="Acidic residues" evidence="3">
    <location>
        <begin position="623"/>
        <end position="644"/>
    </location>
</feature>
<evidence type="ECO:0000256" key="2">
    <source>
        <dbReference type="RuleBase" id="RU367034"/>
    </source>
</evidence>
<comment type="similarity">
    <text evidence="1 2">Belongs to the SCAR/WAVE family.</text>
</comment>
<sequence length="644" mass="70935">MPLLQRLIEPVHVSRGTLNFEEKGLPAVAIRVQNELEWVTNGSLSNIIRELSSLSKHADDMFGTLFREATFLVERSIDLQARIDKLAVKVTQLDSTVEEVSLQNIHLRKAFKSSVTYDQEVVARDTIPLAMKETYDKCATPPPLSKLNPYREDGKDGLKFYTDPNYFFDLWRQEMLKDTERIMLDKGKKQAHGKDGIEPHRPRPEGKRHKKVRQPHNTREKFRQMATAHEFIDKTANYSQIHYTSLVTRQSSVPRDGTDQGCPLRPSSLEIHAYVSEKEQGSPTHRYPPPPPAYTEHPQSPRQQYISPPPYSVMSPDHFGNLAGGTPTRQANRISTMRPSQPPPAPPVCGSLSSSGTSTPTISEGGTPSSGAGRYRASSHSRENLPPPPPPPEGILTNGGPSNYMVQKVLQNQGPGGSAPHTPTHNNLQSGGSWHSTPTHHPHLMNHLPNSQGHSREHTPTPEIQPGTLEHLDLPPPPPTPTPHMVEDQTAPSPLPPPPPVLNGGDSLPPPPPPLPTLEMLSDGPVMNGDVLSLANRISEMVSLSSESTSTASSNSKVSETKEVKSKLAPTAQTDARSDLLAAIREGIKLRRVEDIKQKEVEKAAPLHDVASILARRVAIEFSDSESESESEYDSDIWNDETEC</sequence>
<dbReference type="RefSeq" id="XP_022244140.1">
    <property type="nucleotide sequence ID" value="XM_022388432.1"/>
</dbReference>
<evidence type="ECO:0000313" key="5">
    <source>
        <dbReference type="Proteomes" id="UP000694941"/>
    </source>
</evidence>
<keyword evidence="5" id="KW-1185">Reference proteome</keyword>
<name>A0ABM1SKI4_LIMPO</name>
<accession>A0ABM1SKI4</accession>
<dbReference type="PROSITE" id="PS51082">
    <property type="entry name" value="WH2"/>
    <property type="match status" value="1"/>
</dbReference>
<feature type="compositionally biased region" description="Polar residues" evidence="3">
    <location>
        <begin position="327"/>
        <end position="339"/>
    </location>
</feature>
<evidence type="ECO:0000313" key="7">
    <source>
        <dbReference type="RefSeq" id="XP_022244141.1"/>
    </source>
</evidence>
<feature type="compositionally biased region" description="Basic and acidic residues" evidence="3">
    <location>
        <begin position="187"/>
        <end position="205"/>
    </location>
</feature>
<evidence type="ECO:0000256" key="1">
    <source>
        <dbReference type="ARBA" id="ARBA00006993"/>
    </source>
</evidence>
<organism evidence="5 6">
    <name type="scientific">Limulus polyphemus</name>
    <name type="common">Atlantic horseshoe crab</name>
    <dbReference type="NCBI Taxonomy" id="6850"/>
    <lineage>
        <taxon>Eukaryota</taxon>
        <taxon>Metazoa</taxon>
        <taxon>Ecdysozoa</taxon>
        <taxon>Arthropoda</taxon>
        <taxon>Chelicerata</taxon>
        <taxon>Merostomata</taxon>
        <taxon>Xiphosura</taxon>
        <taxon>Limulidae</taxon>
        <taxon>Limulus</taxon>
    </lineage>
</organism>
<comment type="subunit">
    <text evidence="2">Binds actin and the Arp2/3 complex.</text>
</comment>
<dbReference type="SMART" id="SM00246">
    <property type="entry name" value="WH2"/>
    <property type="match status" value="1"/>
</dbReference>
<dbReference type="InterPro" id="IPR028288">
    <property type="entry name" value="SCAR/WAVE_fam"/>
</dbReference>
<dbReference type="CDD" id="cd22057">
    <property type="entry name" value="WH2_WAVE"/>
    <property type="match status" value="1"/>
</dbReference>
<evidence type="ECO:0000313" key="6">
    <source>
        <dbReference type="RefSeq" id="XP_022244140.1"/>
    </source>
</evidence>
<evidence type="ECO:0000259" key="4">
    <source>
        <dbReference type="PROSITE" id="PS51082"/>
    </source>
</evidence>
<feature type="compositionally biased region" description="Basic residues" evidence="3">
    <location>
        <begin position="206"/>
        <end position="216"/>
    </location>
</feature>